<dbReference type="InterPro" id="IPR006949">
    <property type="entry name" value="Barrel_Baseplate_J-like"/>
</dbReference>
<protein>
    <submittedName>
        <fullName evidence="2">Uncharacterized homolog ofphage Mu protein gp47</fullName>
    </submittedName>
</protein>
<feature type="domain" description="Baseplate protein J-like barrel" evidence="1">
    <location>
        <begin position="96"/>
        <end position="176"/>
    </location>
</feature>
<sequence>MPTIDSTGITPKTQQSYLNDLKNKHLAIDQGWQIDPSTPDGMKMQSDSEVLAMLDEVLVSIYNSLDPDSAVDQQLDRIGKLSRTPRKEATYSTSIVTFTGNAGAYVPTGTLIRHRSNGTTWRTNSPLTLADGGAGNVAVTCTTAGAISANIGTLNAIQGSIPDGVTGVTNSDAASLGQNNEDDNDYRVRRYESVASGAANTIDAIYAQILSLPGVKHLRVYSNDKTTVNSIGLNPHSLFVCVDGGNDADILKAFAAVKNPGTNDNEGISTTSVEVSADTKTPKGNPVHLSVFRPRYVSLFVKVTITSSTFSDGDKSALKQAILQYANSGYQGGTGFVKRGFQIGEEVTIGRLYTPVNAYIGDNGTVNDLTIGTRKDALSRDPVTIAFNDLAVFDAENIEIEVRTP</sequence>
<dbReference type="Proteomes" id="UP000267342">
    <property type="component" value="Chromosome"/>
</dbReference>
<dbReference type="AlphaFoldDB" id="A0A348HEA4"/>
<evidence type="ECO:0000313" key="2">
    <source>
        <dbReference type="EMBL" id="BBG29956.1"/>
    </source>
</evidence>
<dbReference type="KEGG" id="zpl:ZBT109_1196"/>
<reference evidence="2 3" key="1">
    <citation type="submission" date="2018-09" db="EMBL/GenBank/DDBJ databases">
        <title>Zymobacter palmae IAM14233 (=T109) whole genome analysis.</title>
        <authorList>
            <person name="Yanase H."/>
        </authorList>
    </citation>
    <scope>NUCLEOTIDE SEQUENCE [LARGE SCALE GENOMIC DNA]</scope>
    <source>
        <strain evidence="2 3">IAM14233</strain>
    </source>
</reference>
<dbReference type="EMBL" id="AP018933">
    <property type="protein sequence ID" value="BBG29956.1"/>
    <property type="molecule type" value="Genomic_DNA"/>
</dbReference>
<organism evidence="2 3">
    <name type="scientific">Zymobacter palmae</name>
    <dbReference type="NCBI Taxonomy" id="33074"/>
    <lineage>
        <taxon>Bacteria</taxon>
        <taxon>Pseudomonadati</taxon>
        <taxon>Pseudomonadota</taxon>
        <taxon>Gammaproteobacteria</taxon>
        <taxon>Oceanospirillales</taxon>
        <taxon>Halomonadaceae</taxon>
        <taxon>Zymobacter group</taxon>
        <taxon>Zymobacter</taxon>
    </lineage>
</organism>
<proteinExistence type="predicted"/>
<gene>
    <name evidence="2" type="ORF">ZBT109_1196</name>
</gene>
<accession>A0A348HEA4</accession>
<evidence type="ECO:0000259" key="1">
    <source>
        <dbReference type="Pfam" id="PF04865"/>
    </source>
</evidence>
<evidence type="ECO:0000313" key="3">
    <source>
        <dbReference type="Proteomes" id="UP000267342"/>
    </source>
</evidence>
<name>A0A348HEA4_9GAMM</name>
<dbReference type="OrthoDB" id="6890188at2"/>
<keyword evidence="3" id="KW-1185">Reference proteome</keyword>
<dbReference type="RefSeq" id="WP_027704811.1">
    <property type="nucleotide sequence ID" value="NZ_AP018933.1"/>
</dbReference>
<dbReference type="Pfam" id="PF04865">
    <property type="entry name" value="Baseplate_J"/>
    <property type="match status" value="1"/>
</dbReference>
<dbReference type="STRING" id="1123510.GCA_000620025_01416"/>